<feature type="region of interest" description="Disordered" evidence="9">
    <location>
        <begin position="230"/>
        <end position="376"/>
    </location>
</feature>
<dbReference type="Proteomes" id="UP000799779">
    <property type="component" value="Unassembled WGS sequence"/>
</dbReference>
<proteinExistence type="inferred from homology"/>
<dbReference type="PANTHER" id="PTHR12947">
    <property type="entry name" value="AMSH-LIKE PROTEASE"/>
    <property type="match status" value="1"/>
</dbReference>
<keyword evidence="3" id="KW-0645">Protease</keyword>
<dbReference type="GO" id="GO:0140492">
    <property type="term" value="F:metal-dependent deubiquitinase activity"/>
    <property type="evidence" value="ECO:0007669"/>
    <property type="project" value="InterPro"/>
</dbReference>
<dbReference type="GO" id="GO:0070536">
    <property type="term" value="P:protein K63-linked deubiquitination"/>
    <property type="evidence" value="ECO:0007669"/>
    <property type="project" value="InterPro"/>
</dbReference>
<dbReference type="PANTHER" id="PTHR12947:SF13">
    <property type="entry name" value="FI19924P1"/>
    <property type="match status" value="1"/>
</dbReference>
<evidence type="ECO:0000256" key="7">
    <source>
        <dbReference type="ARBA" id="ARBA00022833"/>
    </source>
</evidence>
<dbReference type="PROSITE" id="PS50249">
    <property type="entry name" value="MPN"/>
    <property type="match status" value="1"/>
</dbReference>
<dbReference type="PRINTS" id="PR01217">
    <property type="entry name" value="PRICHEXTENSN"/>
</dbReference>
<feature type="compositionally biased region" description="Polar residues" evidence="9">
    <location>
        <begin position="274"/>
        <end position="284"/>
    </location>
</feature>
<accession>A0A6A5WS01</accession>
<dbReference type="InterPro" id="IPR037518">
    <property type="entry name" value="MPN"/>
</dbReference>
<feature type="compositionally biased region" description="Basic and acidic residues" evidence="9">
    <location>
        <begin position="195"/>
        <end position="205"/>
    </location>
</feature>
<evidence type="ECO:0000256" key="1">
    <source>
        <dbReference type="ARBA" id="ARBA00001947"/>
    </source>
</evidence>
<evidence type="ECO:0000256" key="4">
    <source>
        <dbReference type="ARBA" id="ARBA00022723"/>
    </source>
</evidence>
<name>A0A6A5WS01_9PLEO</name>
<dbReference type="AlphaFoldDB" id="A0A6A5WS01"/>
<dbReference type="SMART" id="SM00232">
    <property type="entry name" value="JAB_MPN"/>
    <property type="match status" value="1"/>
</dbReference>
<evidence type="ECO:0000313" key="12">
    <source>
        <dbReference type="Proteomes" id="UP000799779"/>
    </source>
</evidence>
<dbReference type="SUPFAM" id="SSF102712">
    <property type="entry name" value="JAB1/MPN domain"/>
    <property type="match status" value="1"/>
</dbReference>
<feature type="region of interest" description="Disordered" evidence="9">
    <location>
        <begin position="170"/>
        <end position="205"/>
    </location>
</feature>
<evidence type="ECO:0000313" key="11">
    <source>
        <dbReference type="EMBL" id="KAF2000336.1"/>
    </source>
</evidence>
<protein>
    <recommendedName>
        <fullName evidence="10">MPN domain-containing protein</fullName>
    </recommendedName>
</protein>
<dbReference type="FunFam" id="3.40.140.10:FF:000033">
    <property type="entry name" value="AMSH-like protease sst2"/>
    <property type="match status" value="1"/>
</dbReference>
<dbReference type="GO" id="GO:0061578">
    <property type="term" value="F:K63-linked deubiquitinase activity"/>
    <property type="evidence" value="ECO:0007669"/>
    <property type="project" value="InterPro"/>
</dbReference>
<sequence>MASINAPLSLQEITEQAANFGYNAHIPLKMWLRSADNMLREAQVYEQEGNDPQTYLLLFRHAELVLDRLAKHPERNLPENKLPLKVARQAVIHNLAKLETIKPRIDRRHAEYVERRRTLRDALETLEAQGQHAATLPQELDGLAVDRHRSTYDRPTLNAEENRSLAAKLAQREVKRRDAARRNVRQAGVSEEEEQERRTAGMWEDWEKGLHRESSEEDTDVSRQLQDVARLQNGHQTPSYSARRSSQSARPATDRPQRPTSVQAPSTYRYPSVPHQSVQEQWTGPDTLRSLQGPMPVRPPKEPFHRPSESSSWPPPPLPPIPPKIPTPTPEFENPRPPPIPPKYADLPAPPPIPGKYFDPTSTSSTRPSSPGGDAEAAYNFSPHAYLENGDALRPVFLPNQLRSAFLASASSNTRLNLETCGILCGILKANALFITRLVIPEQTSTSDTCETVNEQELFDYCDKEELMVLGWIHTHPSQTCFMSSRDLHTHVGYQVMMPESIAIVCAPSKDPSWGVFRLTDPPGKQAILNCRQPGIFHLHDVDNVYTDAIKPGHVVELPNAPLDVIDMRPKRR</sequence>
<dbReference type="GO" id="GO:0016020">
    <property type="term" value="C:membrane"/>
    <property type="evidence" value="ECO:0007669"/>
    <property type="project" value="TreeGrafter"/>
</dbReference>
<dbReference type="InterPro" id="IPR000555">
    <property type="entry name" value="JAMM/MPN+_dom"/>
</dbReference>
<dbReference type="GO" id="GO:0046872">
    <property type="term" value="F:metal ion binding"/>
    <property type="evidence" value="ECO:0007669"/>
    <property type="project" value="UniProtKB-KW"/>
</dbReference>
<keyword evidence="4" id="KW-0479">Metal-binding</keyword>
<dbReference type="GO" id="GO:0005768">
    <property type="term" value="C:endosome"/>
    <property type="evidence" value="ECO:0007669"/>
    <property type="project" value="TreeGrafter"/>
</dbReference>
<reference evidence="11" key="1">
    <citation type="journal article" date="2020" name="Stud. Mycol.">
        <title>101 Dothideomycetes genomes: a test case for predicting lifestyles and emergence of pathogens.</title>
        <authorList>
            <person name="Haridas S."/>
            <person name="Albert R."/>
            <person name="Binder M."/>
            <person name="Bloem J."/>
            <person name="Labutti K."/>
            <person name="Salamov A."/>
            <person name="Andreopoulos B."/>
            <person name="Baker S."/>
            <person name="Barry K."/>
            <person name="Bills G."/>
            <person name="Bluhm B."/>
            <person name="Cannon C."/>
            <person name="Castanera R."/>
            <person name="Culley D."/>
            <person name="Daum C."/>
            <person name="Ezra D."/>
            <person name="Gonzalez J."/>
            <person name="Henrissat B."/>
            <person name="Kuo A."/>
            <person name="Liang C."/>
            <person name="Lipzen A."/>
            <person name="Lutzoni F."/>
            <person name="Magnuson J."/>
            <person name="Mondo S."/>
            <person name="Nolan M."/>
            <person name="Ohm R."/>
            <person name="Pangilinan J."/>
            <person name="Park H.-J."/>
            <person name="Ramirez L."/>
            <person name="Alfaro M."/>
            <person name="Sun H."/>
            <person name="Tritt A."/>
            <person name="Yoshinaga Y."/>
            <person name="Zwiers L.-H."/>
            <person name="Turgeon B."/>
            <person name="Goodwin S."/>
            <person name="Spatafora J."/>
            <person name="Crous P."/>
            <person name="Grigoriev I."/>
        </authorList>
    </citation>
    <scope>NUCLEOTIDE SEQUENCE</scope>
    <source>
        <strain evidence="11">CBS 123094</strain>
    </source>
</reference>
<evidence type="ECO:0000256" key="9">
    <source>
        <dbReference type="SAM" id="MobiDB-lite"/>
    </source>
</evidence>
<dbReference type="EMBL" id="ML977589">
    <property type="protein sequence ID" value="KAF2000336.1"/>
    <property type="molecule type" value="Genomic_DNA"/>
</dbReference>
<feature type="compositionally biased region" description="Low complexity" evidence="9">
    <location>
        <begin position="239"/>
        <end position="251"/>
    </location>
</feature>
<dbReference type="CDD" id="cd08066">
    <property type="entry name" value="MPN_AMSH_like"/>
    <property type="match status" value="1"/>
</dbReference>
<evidence type="ECO:0000256" key="2">
    <source>
        <dbReference type="ARBA" id="ARBA00010981"/>
    </source>
</evidence>
<feature type="compositionally biased region" description="Pro residues" evidence="9">
    <location>
        <begin position="313"/>
        <end position="354"/>
    </location>
</feature>
<gene>
    <name evidence="11" type="ORF">P154DRAFT_522540</name>
</gene>
<evidence type="ECO:0000259" key="10">
    <source>
        <dbReference type="PROSITE" id="PS50249"/>
    </source>
</evidence>
<feature type="compositionally biased region" description="Basic and acidic residues" evidence="9">
    <location>
        <begin position="170"/>
        <end position="181"/>
    </location>
</feature>
<evidence type="ECO:0000256" key="3">
    <source>
        <dbReference type="ARBA" id="ARBA00022670"/>
    </source>
</evidence>
<dbReference type="Pfam" id="PF01398">
    <property type="entry name" value="JAB"/>
    <property type="match status" value="1"/>
</dbReference>
<keyword evidence="7" id="KW-0862">Zinc</keyword>
<dbReference type="GO" id="GO:0006508">
    <property type="term" value="P:proteolysis"/>
    <property type="evidence" value="ECO:0007669"/>
    <property type="project" value="UniProtKB-KW"/>
</dbReference>
<evidence type="ECO:0000256" key="5">
    <source>
        <dbReference type="ARBA" id="ARBA00022786"/>
    </source>
</evidence>
<comment type="cofactor">
    <cofactor evidence="1">
        <name>Zn(2+)</name>
        <dbReference type="ChEBI" id="CHEBI:29105"/>
    </cofactor>
</comment>
<dbReference type="OrthoDB" id="3640at2759"/>
<dbReference type="Gene3D" id="1.20.58.80">
    <property type="entry name" value="Phosphotransferase system, lactose/cellobiose-type IIA subunit"/>
    <property type="match status" value="1"/>
</dbReference>
<feature type="compositionally biased region" description="Low complexity" evidence="9">
    <location>
        <begin position="360"/>
        <end position="371"/>
    </location>
</feature>
<dbReference type="Gene3D" id="3.40.140.10">
    <property type="entry name" value="Cytidine Deaminase, domain 2"/>
    <property type="match status" value="1"/>
</dbReference>
<keyword evidence="5" id="KW-0833">Ubl conjugation pathway</keyword>
<evidence type="ECO:0000256" key="8">
    <source>
        <dbReference type="ARBA" id="ARBA00023049"/>
    </source>
</evidence>
<comment type="similarity">
    <text evidence="2">Belongs to the peptidase M67C family.</text>
</comment>
<dbReference type="Pfam" id="PF08969">
    <property type="entry name" value="USP8_dimer"/>
    <property type="match status" value="1"/>
</dbReference>
<evidence type="ECO:0000256" key="6">
    <source>
        <dbReference type="ARBA" id="ARBA00022801"/>
    </source>
</evidence>
<feature type="compositionally biased region" description="Basic and acidic residues" evidence="9">
    <location>
        <begin position="299"/>
        <end position="308"/>
    </location>
</feature>
<keyword evidence="8" id="KW-0482">Metalloprotease</keyword>
<dbReference type="InterPro" id="IPR044098">
    <property type="entry name" value="STAMBP/STALP-like_MPN"/>
</dbReference>
<keyword evidence="6" id="KW-0378">Hydrolase</keyword>
<feature type="domain" description="MPN" evidence="10">
    <location>
        <begin position="395"/>
        <end position="523"/>
    </location>
</feature>
<dbReference type="InterPro" id="IPR015063">
    <property type="entry name" value="USP8_dimer"/>
</dbReference>
<keyword evidence="12" id="KW-1185">Reference proteome</keyword>
<organism evidence="11 12">
    <name type="scientific">Amniculicola lignicola CBS 123094</name>
    <dbReference type="NCBI Taxonomy" id="1392246"/>
    <lineage>
        <taxon>Eukaryota</taxon>
        <taxon>Fungi</taxon>
        <taxon>Dikarya</taxon>
        <taxon>Ascomycota</taxon>
        <taxon>Pezizomycotina</taxon>
        <taxon>Dothideomycetes</taxon>
        <taxon>Pleosporomycetidae</taxon>
        <taxon>Pleosporales</taxon>
        <taxon>Amniculicolaceae</taxon>
        <taxon>Amniculicola</taxon>
    </lineage>
</organism>